<dbReference type="SUPFAM" id="SSF102198">
    <property type="entry name" value="Putative cyclase"/>
    <property type="match status" value="1"/>
</dbReference>
<feature type="non-terminal residue" evidence="1">
    <location>
        <position position="66"/>
    </location>
</feature>
<dbReference type="PANTHER" id="PTHR31118:SF12">
    <property type="entry name" value="CYCLASE-LIKE PROTEIN 2"/>
    <property type="match status" value="1"/>
</dbReference>
<sequence>MSWIDISVPIQNGMVHWPGDPGFEARLKKTIGDENSSPCNLTYMNMSAHSGTHMDAPRHFIAEGAT</sequence>
<dbReference type="Pfam" id="PF04199">
    <property type="entry name" value="Cyclase"/>
    <property type="match status" value="1"/>
</dbReference>
<dbReference type="EMBL" id="UINC01060908">
    <property type="protein sequence ID" value="SVB85917.1"/>
    <property type="molecule type" value="Genomic_DNA"/>
</dbReference>
<organism evidence="1">
    <name type="scientific">marine metagenome</name>
    <dbReference type="NCBI Taxonomy" id="408172"/>
    <lineage>
        <taxon>unclassified sequences</taxon>
        <taxon>metagenomes</taxon>
        <taxon>ecological metagenomes</taxon>
    </lineage>
</organism>
<dbReference type="GO" id="GO:0004061">
    <property type="term" value="F:arylformamidase activity"/>
    <property type="evidence" value="ECO:0007669"/>
    <property type="project" value="InterPro"/>
</dbReference>
<dbReference type="PANTHER" id="PTHR31118">
    <property type="entry name" value="CYCLASE-LIKE PROTEIN 2"/>
    <property type="match status" value="1"/>
</dbReference>
<proteinExistence type="predicted"/>
<dbReference type="InterPro" id="IPR007325">
    <property type="entry name" value="KFase/CYL"/>
</dbReference>
<gene>
    <name evidence="1" type="ORF">METZ01_LOCUS238771</name>
</gene>
<accession>A0A382HG83</accession>
<dbReference type="InterPro" id="IPR037175">
    <property type="entry name" value="KFase_sf"/>
</dbReference>
<evidence type="ECO:0000313" key="1">
    <source>
        <dbReference type="EMBL" id="SVB85917.1"/>
    </source>
</evidence>
<dbReference type="Gene3D" id="3.50.30.50">
    <property type="entry name" value="Putative cyclase"/>
    <property type="match status" value="1"/>
</dbReference>
<name>A0A382HG83_9ZZZZ</name>
<evidence type="ECO:0008006" key="2">
    <source>
        <dbReference type="Google" id="ProtNLM"/>
    </source>
</evidence>
<protein>
    <recommendedName>
        <fullName evidence="2">Cyclase family protein</fullName>
    </recommendedName>
</protein>
<dbReference type="AlphaFoldDB" id="A0A382HG83"/>
<dbReference type="GO" id="GO:0019441">
    <property type="term" value="P:L-tryptophan catabolic process to kynurenine"/>
    <property type="evidence" value="ECO:0007669"/>
    <property type="project" value="InterPro"/>
</dbReference>
<reference evidence="1" key="1">
    <citation type="submission" date="2018-05" db="EMBL/GenBank/DDBJ databases">
        <authorList>
            <person name="Lanie J.A."/>
            <person name="Ng W.-L."/>
            <person name="Kazmierczak K.M."/>
            <person name="Andrzejewski T.M."/>
            <person name="Davidsen T.M."/>
            <person name="Wayne K.J."/>
            <person name="Tettelin H."/>
            <person name="Glass J.I."/>
            <person name="Rusch D."/>
            <person name="Podicherti R."/>
            <person name="Tsui H.-C.T."/>
            <person name="Winkler M.E."/>
        </authorList>
    </citation>
    <scope>NUCLEOTIDE SEQUENCE</scope>
</reference>